<organism evidence="1 2">
    <name type="scientific">Ooceraea biroi</name>
    <name type="common">Clonal raider ant</name>
    <name type="synonym">Cerapachys biroi</name>
    <dbReference type="NCBI Taxonomy" id="2015173"/>
    <lineage>
        <taxon>Eukaryota</taxon>
        <taxon>Metazoa</taxon>
        <taxon>Ecdysozoa</taxon>
        <taxon>Arthropoda</taxon>
        <taxon>Hexapoda</taxon>
        <taxon>Insecta</taxon>
        <taxon>Pterygota</taxon>
        <taxon>Neoptera</taxon>
        <taxon>Endopterygota</taxon>
        <taxon>Hymenoptera</taxon>
        <taxon>Apocrita</taxon>
        <taxon>Aculeata</taxon>
        <taxon>Formicoidea</taxon>
        <taxon>Formicidae</taxon>
        <taxon>Dorylinae</taxon>
        <taxon>Ooceraea</taxon>
    </lineage>
</organism>
<protein>
    <submittedName>
        <fullName evidence="1">Uncharacterized protein</fullName>
    </submittedName>
</protein>
<evidence type="ECO:0000313" key="1">
    <source>
        <dbReference type="EMBL" id="EZA59928.1"/>
    </source>
</evidence>
<gene>
    <name evidence="1" type="ORF">X777_16131</name>
</gene>
<dbReference type="AlphaFoldDB" id="A0A026WVC8"/>
<reference evidence="1 2" key="1">
    <citation type="journal article" date="2014" name="Curr. Biol.">
        <title>The genome of the clonal raider ant Cerapachys biroi.</title>
        <authorList>
            <person name="Oxley P.R."/>
            <person name="Ji L."/>
            <person name="Fetter-Pruneda I."/>
            <person name="McKenzie S.K."/>
            <person name="Li C."/>
            <person name="Hu H."/>
            <person name="Zhang G."/>
            <person name="Kronauer D.J."/>
        </authorList>
    </citation>
    <scope>NUCLEOTIDE SEQUENCE [LARGE SCALE GENOMIC DNA]</scope>
</reference>
<keyword evidence="2" id="KW-1185">Reference proteome</keyword>
<dbReference type="EMBL" id="KK107087">
    <property type="protein sequence ID" value="EZA59928.1"/>
    <property type="molecule type" value="Genomic_DNA"/>
</dbReference>
<evidence type="ECO:0000313" key="2">
    <source>
        <dbReference type="Proteomes" id="UP000053097"/>
    </source>
</evidence>
<proteinExistence type="predicted"/>
<dbReference type="Proteomes" id="UP000053097">
    <property type="component" value="Unassembled WGS sequence"/>
</dbReference>
<name>A0A026WVC8_OOCBI</name>
<sequence length="117" mass="12992">MAPYFIAAQLYWGINHIRKGAIIERGRQPWRCLGTRRHFIGQGVLVSAILDSEAYRRRAYQPGRSQHSPKRAREQAEILRLAVKTVARIGIAARFPKPSGIPIAGKYAGNLSGALLS</sequence>
<accession>A0A026WVC8</accession>